<dbReference type="AlphaFoldDB" id="A0A0A9B9F9"/>
<proteinExistence type="predicted"/>
<dbReference type="EMBL" id="GBRH01239087">
    <property type="protein sequence ID" value="JAD58808.1"/>
    <property type="molecule type" value="Transcribed_RNA"/>
</dbReference>
<name>A0A0A9B9F9_ARUDO</name>
<reference evidence="1" key="2">
    <citation type="journal article" date="2015" name="Data Brief">
        <title>Shoot transcriptome of the giant reed, Arundo donax.</title>
        <authorList>
            <person name="Barrero R.A."/>
            <person name="Guerrero F.D."/>
            <person name="Moolhuijzen P."/>
            <person name="Goolsby J.A."/>
            <person name="Tidwell J."/>
            <person name="Bellgard S.E."/>
            <person name="Bellgard M.I."/>
        </authorList>
    </citation>
    <scope>NUCLEOTIDE SEQUENCE</scope>
    <source>
        <tissue evidence="1">Shoot tissue taken approximately 20 cm above the soil surface</tissue>
    </source>
</reference>
<protein>
    <submittedName>
        <fullName evidence="1">Uncharacterized protein</fullName>
    </submittedName>
</protein>
<sequence>MLITILLKNINTMLMFHHSWTKLKHAICCHKIITTTMLDHI</sequence>
<evidence type="ECO:0000313" key="1">
    <source>
        <dbReference type="EMBL" id="JAD58808.1"/>
    </source>
</evidence>
<accession>A0A0A9B9F9</accession>
<reference evidence="1" key="1">
    <citation type="submission" date="2014-09" db="EMBL/GenBank/DDBJ databases">
        <authorList>
            <person name="Magalhaes I.L.F."/>
            <person name="Oliveira U."/>
            <person name="Santos F.R."/>
            <person name="Vidigal T.H.D.A."/>
            <person name="Brescovit A.D."/>
            <person name="Santos A.J."/>
        </authorList>
    </citation>
    <scope>NUCLEOTIDE SEQUENCE</scope>
    <source>
        <tissue evidence="1">Shoot tissue taken approximately 20 cm above the soil surface</tissue>
    </source>
</reference>
<organism evidence="1">
    <name type="scientific">Arundo donax</name>
    <name type="common">Giant reed</name>
    <name type="synonym">Donax arundinaceus</name>
    <dbReference type="NCBI Taxonomy" id="35708"/>
    <lineage>
        <taxon>Eukaryota</taxon>
        <taxon>Viridiplantae</taxon>
        <taxon>Streptophyta</taxon>
        <taxon>Embryophyta</taxon>
        <taxon>Tracheophyta</taxon>
        <taxon>Spermatophyta</taxon>
        <taxon>Magnoliopsida</taxon>
        <taxon>Liliopsida</taxon>
        <taxon>Poales</taxon>
        <taxon>Poaceae</taxon>
        <taxon>PACMAD clade</taxon>
        <taxon>Arundinoideae</taxon>
        <taxon>Arundineae</taxon>
        <taxon>Arundo</taxon>
    </lineage>
</organism>